<evidence type="ECO:0000313" key="5">
    <source>
        <dbReference type="Proteomes" id="UP001642464"/>
    </source>
</evidence>
<feature type="region of interest" description="Disordered" evidence="2">
    <location>
        <begin position="366"/>
        <end position="397"/>
    </location>
</feature>
<organism evidence="4 5">
    <name type="scientific">Durusdinium trenchii</name>
    <dbReference type="NCBI Taxonomy" id="1381693"/>
    <lineage>
        <taxon>Eukaryota</taxon>
        <taxon>Sar</taxon>
        <taxon>Alveolata</taxon>
        <taxon>Dinophyceae</taxon>
        <taxon>Suessiales</taxon>
        <taxon>Symbiodiniaceae</taxon>
        <taxon>Durusdinium</taxon>
    </lineage>
</organism>
<comment type="caution">
    <text evidence="4">The sequence shown here is derived from an EMBL/GenBank/DDBJ whole genome shotgun (WGS) entry which is preliminary data.</text>
</comment>
<keyword evidence="3" id="KW-0472">Membrane</keyword>
<evidence type="ECO:0000256" key="2">
    <source>
        <dbReference type="SAM" id="MobiDB-lite"/>
    </source>
</evidence>
<dbReference type="Proteomes" id="UP001642464">
    <property type="component" value="Unassembled WGS sequence"/>
</dbReference>
<feature type="non-terminal residue" evidence="4">
    <location>
        <position position="1"/>
    </location>
</feature>
<sequence>PCQANARIYVRAPGDANGVEIATGPIVTDITTGGRHTLRVTYTADDHVVTVRLDGNVLASGDITTTSGNAVTSLEDLLDSRFGFFGFSASTTATAVSDTFVYDFTLRVQPSEYTVATALGNVVDWGRTVNFVLIKRDSCQEPEFLPDGLQNDIYANLTFPDVFDETVDPRSIVPEDLDEGFDFLAPTAVTYNSVTGSYLVSFTLPLLVEGPWTLQVGINTGTANVSAANTPFVGAVITEEPEPPSGIPAWGLSLLITIIVLIVLGLMYAVVRLRRYRQKLRENADDIDAGKEKHHLDQLDQEVDYSMNPMLGTLDEMKKKLAENEKELERLRSGKSNLYDDDTTIASLQEQNQQLREEMNAIKVGAGRQEADKVNFGEGVTASKPTEKKQFEQRRAG</sequence>
<keyword evidence="5" id="KW-1185">Reference proteome</keyword>
<evidence type="ECO:0000313" key="4">
    <source>
        <dbReference type="EMBL" id="CAK9015646.1"/>
    </source>
</evidence>
<evidence type="ECO:0000256" key="3">
    <source>
        <dbReference type="SAM" id="Phobius"/>
    </source>
</evidence>
<proteinExistence type="predicted"/>
<keyword evidence="1" id="KW-0175">Coiled coil</keyword>
<dbReference type="Gene3D" id="2.60.120.200">
    <property type="match status" value="1"/>
</dbReference>
<name>A0ABP0JMK7_9DINO</name>
<gene>
    <name evidence="4" type="ORF">SCF082_LOCUS12851</name>
</gene>
<feature type="coiled-coil region" evidence="1">
    <location>
        <begin position="311"/>
        <end position="365"/>
    </location>
</feature>
<dbReference type="EMBL" id="CAXAMM010007886">
    <property type="protein sequence ID" value="CAK9015646.1"/>
    <property type="molecule type" value="Genomic_DNA"/>
</dbReference>
<protein>
    <submittedName>
        <fullName evidence="4">Lectin_legB domain-containing protein</fullName>
    </submittedName>
</protein>
<accession>A0ABP0JMK7</accession>
<keyword evidence="3" id="KW-0812">Transmembrane</keyword>
<evidence type="ECO:0000256" key="1">
    <source>
        <dbReference type="SAM" id="Coils"/>
    </source>
</evidence>
<reference evidence="4 5" key="1">
    <citation type="submission" date="2024-02" db="EMBL/GenBank/DDBJ databases">
        <authorList>
            <person name="Chen Y."/>
            <person name="Shah S."/>
            <person name="Dougan E. K."/>
            <person name="Thang M."/>
            <person name="Chan C."/>
        </authorList>
    </citation>
    <scope>NUCLEOTIDE SEQUENCE [LARGE SCALE GENOMIC DNA]</scope>
</reference>
<keyword evidence="3" id="KW-1133">Transmembrane helix</keyword>
<feature type="transmembrane region" description="Helical" evidence="3">
    <location>
        <begin position="249"/>
        <end position="271"/>
    </location>
</feature>
<feature type="compositionally biased region" description="Basic and acidic residues" evidence="2">
    <location>
        <begin position="385"/>
        <end position="397"/>
    </location>
</feature>